<proteinExistence type="inferred from homology"/>
<comment type="caution">
    <text evidence="10">The sequence shown here is derived from an EMBL/GenBank/DDBJ whole genome shotgun (WGS) entry which is preliminary data.</text>
</comment>
<evidence type="ECO:0000256" key="2">
    <source>
        <dbReference type="ARBA" id="ARBA00007783"/>
    </source>
</evidence>
<sequence>MRHWLATVWFLGRKELSSLLADKVLLALILYSFTLSVYTVATGVKTDVSHARVALVDGDRSALTHRIGDALLPPYFRAPDRLDRSDVDAAMDRGDYTFIIDLPPRMEADLRSGHSPLVQLNIDATAMTQAGLGSAYIQQIIAQEVAETLDPRASTVTPVALVSRTLFNPNLEGLWFQAVMAVIQFITILSILLVGAAVIREREHGTIEHLLVMPITASEIALAKIWANGLVILVASGLSLAFVVEGWLGVPIQGSLGLFLAGVALYLFATTSLGILLATVTRSMPQFALIAIPIFMVLNMLSGATSPLESMPDALRTLIQLSPTMHFVQLAQAILYRGAGLEIVWPQMLVLAGLGAGFLAVALPQFRAMLARSETG</sequence>
<evidence type="ECO:0000256" key="3">
    <source>
        <dbReference type="ARBA" id="ARBA00022448"/>
    </source>
</evidence>
<feature type="transmembrane region" description="Helical" evidence="8">
    <location>
        <begin position="220"/>
        <end position="244"/>
    </location>
</feature>
<feature type="transmembrane region" description="Helical" evidence="8">
    <location>
        <begin position="174"/>
        <end position="199"/>
    </location>
</feature>
<evidence type="ECO:0000313" key="10">
    <source>
        <dbReference type="EMBL" id="OYQ35994.1"/>
    </source>
</evidence>
<keyword evidence="4" id="KW-1003">Cell membrane</keyword>
<keyword evidence="6 8" id="KW-1133">Transmembrane helix</keyword>
<dbReference type="InterPro" id="IPR051449">
    <property type="entry name" value="ABC-2_transporter_component"/>
</dbReference>
<dbReference type="EMBL" id="NOXU01000024">
    <property type="protein sequence ID" value="OYQ35994.1"/>
    <property type="molecule type" value="Genomic_DNA"/>
</dbReference>
<dbReference type="InterPro" id="IPR047817">
    <property type="entry name" value="ABC2_TM_bact-type"/>
</dbReference>
<dbReference type="Pfam" id="PF12698">
    <property type="entry name" value="ABC2_membrane_3"/>
    <property type="match status" value="1"/>
</dbReference>
<evidence type="ECO:0000256" key="1">
    <source>
        <dbReference type="ARBA" id="ARBA00004651"/>
    </source>
</evidence>
<dbReference type="InterPro" id="IPR013525">
    <property type="entry name" value="ABC2_TM"/>
</dbReference>
<comment type="subcellular location">
    <subcellularLocation>
        <location evidence="1">Cell membrane</location>
        <topology evidence="1">Multi-pass membrane protein</topology>
    </subcellularLocation>
</comment>
<evidence type="ECO:0000256" key="7">
    <source>
        <dbReference type="ARBA" id="ARBA00023136"/>
    </source>
</evidence>
<organism evidence="10 11">
    <name type="scientific">Niveispirillum lacus</name>
    <dbReference type="NCBI Taxonomy" id="1981099"/>
    <lineage>
        <taxon>Bacteria</taxon>
        <taxon>Pseudomonadati</taxon>
        <taxon>Pseudomonadota</taxon>
        <taxon>Alphaproteobacteria</taxon>
        <taxon>Rhodospirillales</taxon>
        <taxon>Azospirillaceae</taxon>
        <taxon>Niveispirillum</taxon>
    </lineage>
</organism>
<dbReference type="PROSITE" id="PS51012">
    <property type="entry name" value="ABC_TM2"/>
    <property type="match status" value="1"/>
</dbReference>
<feature type="domain" description="ABC transmembrane type-2" evidence="9">
    <location>
        <begin position="142"/>
        <end position="369"/>
    </location>
</feature>
<feature type="transmembrane region" description="Helical" evidence="8">
    <location>
        <begin position="256"/>
        <end position="280"/>
    </location>
</feature>
<reference evidence="10 11" key="1">
    <citation type="submission" date="2017-07" db="EMBL/GenBank/DDBJ databases">
        <title>Niveispirillum cyanobacteriorum sp. nov., isolated from cyanobacterial aggregates in a eutrophic lake.</title>
        <authorList>
            <person name="Cai H."/>
        </authorList>
    </citation>
    <scope>NUCLEOTIDE SEQUENCE [LARGE SCALE GENOMIC DNA]</scope>
    <source>
        <strain evidence="11">TH1-14</strain>
    </source>
</reference>
<dbReference type="OrthoDB" id="9784671at2"/>
<evidence type="ECO:0000256" key="4">
    <source>
        <dbReference type="ARBA" id="ARBA00022475"/>
    </source>
</evidence>
<evidence type="ECO:0000313" key="11">
    <source>
        <dbReference type="Proteomes" id="UP000216998"/>
    </source>
</evidence>
<dbReference type="GO" id="GO:0005886">
    <property type="term" value="C:plasma membrane"/>
    <property type="evidence" value="ECO:0007669"/>
    <property type="project" value="UniProtKB-SubCell"/>
</dbReference>
<keyword evidence="5 8" id="KW-0812">Transmembrane</keyword>
<evidence type="ECO:0000256" key="8">
    <source>
        <dbReference type="SAM" id="Phobius"/>
    </source>
</evidence>
<dbReference type="PANTHER" id="PTHR30294">
    <property type="entry name" value="MEMBRANE COMPONENT OF ABC TRANSPORTER YHHJ-RELATED"/>
    <property type="match status" value="1"/>
</dbReference>
<evidence type="ECO:0000259" key="9">
    <source>
        <dbReference type="PROSITE" id="PS51012"/>
    </source>
</evidence>
<gene>
    <name evidence="10" type="ORF">CHU95_07010</name>
</gene>
<dbReference type="Proteomes" id="UP000216998">
    <property type="component" value="Unassembled WGS sequence"/>
</dbReference>
<dbReference type="AlphaFoldDB" id="A0A255Z508"/>
<keyword evidence="11" id="KW-1185">Reference proteome</keyword>
<keyword evidence="7 8" id="KW-0472">Membrane</keyword>
<evidence type="ECO:0000256" key="5">
    <source>
        <dbReference type="ARBA" id="ARBA00022692"/>
    </source>
</evidence>
<evidence type="ECO:0000256" key="6">
    <source>
        <dbReference type="ARBA" id="ARBA00022989"/>
    </source>
</evidence>
<accession>A0A255Z508</accession>
<comment type="similarity">
    <text evidence="2">Belongs to the ABC-2 integral membrane protein family.</text>
</comment>
<dbReference type="PANTHER" id="PTHR30294:SF47">
    <property type="entry name" value="INNER MEMBRANE TRANSPORT PERMEASE YHHJ"/>
    <property type="match status" value="1"/>
</dbReference>
<dbReference type="RefSeq" id="WP_094455086.1">
    <property type="nucleotide sequence ID" value="NZ_NOXU01000024.1"/>
</dbReference>
<feature type="transmembrane region" description="Helical" evidence="8">
    <location>
        <begin position="343"/>
        <end position="363"/>
    </location>
</feature>
<protein>
    <submittedName>
        <fullName evidence="10">ABC transporter permease</fullName>
    </submittedName>
</protein>
<dbReference type="GO" id="GO:0140359">
    <property type="term" value="F:ABC-type transporter activity"/>
    <property type="evidence" value="ECO:0007669"/>
    <property type="project" value="InterPro"/>
</dbReference>
<name>A0A255Z508_9PROT</name>
<feature type="transmembrane region" description="Helical" evidence="8">
    <location>
        <begin position="287"/>
        <end position="308"/>
    </location>
</feature>
<keyword evidence="3" id="KW-0813">Transport</keyword>